<sequence length="466" mass="53060">MVLASWAVLVGAALVGIVRGAHYGDYAAAEMPHYGSEEYHESAREAAPAVDDYNDRSPEAPASPDYKYEDHLNLKTVNIKTDDSGLKSTLKPSRVQRPNLRAHVDRNKVKSAFHQRKKSRNSVKKAEINEKQLRNGRIRSNDVIDKEDDFIGDDRYQDRFEDDKVYTRATTERVVRRKPRDRSFGSPEIEIENDESEDDDDEELKNEHSHVKDAEYSVTEESVALPAQSDESKHLNTNEETEAFRQQSPDDDLISRLEAKKLDQKKEDQYQDYYDMKRVNNIKKKITVLYRRTKAVNFITEKKSPTITKVTTRLSATKTITTSAKSIESTTTDLSLAEKSRLSILKKAQLKEGLMDKRATVKPPVLMQVSQKMNTVVMVEPRKQNLNVNLMGSLGGPVSDSPERLARAKRLMRRKLVAGARSIHDLTDNWDEMICDYLDVAQLDGAIKKHISTSLIVLLLLLQLLF</sequence>
<accession>A0AAV1KYL3</accession>
<feature type="region of interest" description="Disordered" evidence="1">
    <location>
        <begin position="170"/>
        <end position="251"/>
    </location>
</feature>
<comment type="caution">
    <text evidence="3">The sequence shown here is derived from an EMBL/GenBank/DDBJ whole genome shotgun (WGS) entry which is preliminary data.</text>
</comment>
<feature type="signal peptide" evidence="2">
    <location>
        <begin position="1"/>
        <end position="20"/>
    </location>
</feature>
<evidence type="ECO:0000256" key="2">
    <source>
        <dbReference type="SAM" id="SignalP"/>
    </source>
</evidence>
<dbReference type="Proteomes" id="UP001314205">
    <property type="component" value="Unassembled WGS sequence"/>
</dbReference>
<feature type="compositionally biased region" description="Acidic residues" evidence="1">
    <location>
        <begin position="189"/>
        <end position="204"/>
    </location>
</feature>
<feature type="compositionally biased region" description="Basic and acidic residues" evidence="1">
    <location>
        <begin position="205"/>
        <end position="215"/>
    </location>
</feature>
<feature type="region of interest" description="Disordered" evidence="1">
    <location>
        <begin position="37"/>
        <end position="69"/>
    </location>
</feature>
<protein>
    <submittedName>
        <fullName evidence="3">Uncharacterized protein</fullName>
    </submittedName>
</protein>
<keyword evidence="4" id="KW-1185">Reference proteome</keyword>
<feature type="compositionally biased region" description="Basic residues" evidence="1">
    <location>
        <begin position="109"/>
        <end position="123"/>
    </location>
</feature>
<name>A0AAV1KYL3_9NEOP</name>
<evidence type="ECO:0000313" key="4">
    <source>
        <dbReference type="Proteomes" id="UP001314205"/>
    </source>
</evidence>
<dbReference type="AlphaFoldDB" id="A0AAV1KYL3"/>
<organism evidence="3 4">
    <name type="scientific">Parnassius mnemosyne</name>
    <name type="common">clouded apollo</name>
    <dbReference type="NCBI Taxonomy" id="213953"/>
    <lineage>
        <taxon>Eukaryota</taxon>
        <taxon>Metazoa</taxon>
        <taxon>Ecdysozoa</taxon>
        <taxon>Arthropoda</taxon>
        <taxon>Hexapoda</taxon>
        <taxon>Insecta</taxon>
        <taxon>Pterygota</taxon>
        <taxon>Neoptera</taxon>
        <taxon>Endopterygota</taxon>
        <taxon>Lepidoptera</taxon>
        <taxon>Glossata</taxon>
        <taxon>Ditrysia</taxon>
        <taxon>Papilionoidea</taxon>
        <taxon>Papilionidae</taxon>
        <taxon>Parnassiinae</taxon>
        <taxon>Parnassini</taxon>
        <taxon>Parnassius</taxon>
        <taxon>Driopa</taxon>
    </lineage>
</organism>
<proteinExistence type="predicted"/>
<reference evidence="3 4" key="1">
    <citation type="submission" date="2023-11" db="EMBL/GenBank/DDBJ databases">
        <authorList>
            <person name="Hedman E."/>
            <person name="Englund M."/>
            <person name="Stromberg M."/>
            <person name="Nyberg Akerstrom W."/>
            <person name="Nylinder S."/>
            <person name="Jareborg N."/>
            <person name="Kallberg Y."/>
            <person name="Kronander E."/>
        </authorList>
    </citation>
    <scope>NUCLEOTIDE SEQUENCE [LARGE SCALE GENOMIC DNA]</scope>
</reference>
<feature type="compositionally biased region" description="Basic and acidic residues" evidence="1">
    <location>
        <begin position="124"/>
        <end position="134"/>
    </location>
</feature>
<feature type="region of interest" description="Disordered" evidence="1">
    <location>
        <begin position="82"/>
        <end position="134"/>
    </location>
</feature>
<feature type="chain" id="PRO_5043438262" evidence="2">
    <location>
        <begin position="21"/>
        <end position="466"/>
    </location>
</feature>
<evidence type="ECO:0000256" key="1">
    <source>
        <dbReference type="SAM" id="MobiDB-lite"/>
    </source>
</evidence>
<evidence type="ECO:0000313" key="3">
    <source>
        <dbReference type="EMBL" id="CAK1588113.1"/>
    </source>
</evidence>
<gene>
    <name evidence="3" type="ORF">PARMNEM_LOCUS8799</name>
</gene>
<keyword evidence="2" id="KW-0732">Signal</keyword>
<dbReference type="EMBL" id="CAVLGL010000082">
    <property type="protein sequence ID" value="CAK1588113.1"/>
    <property type="molecule type" value="Genomic_DNA"/>
</dbReference>